<dbReference type="Proteomes" id="UP000064967">
    <property type="component" value="Chromosome"/>
</dbReference>
<feature type="domain" description="Pyrrolo-quinoline quinone repeat" evidence="1">
    <location>
        <begin position="3"/>
        <end position="69"/>
    </location>
</feature>
<organism evidence="2 3">
    <name type="scientific">Labilithrix luteola</name>
    <dbReference type="NCBI Taxonomy" id="1391654"/>
    <lineage>
        <taxon>Bacteria</taxon>
        <taxon>Pseudomonadati</taxon>
        <taxon>Myxococcota</taxon>
        <taxon>Polyangia</taxon>
        <taxon>Polyangiales</taxon>
        <taxon>Labilitrichaceae</taxon>
        <taxon>Labilithrix</taxon>
    </lineage>
</organism>
<proteinExistence type="predicted"/>
<dbReference type="KEGG" id="llu:AKJ09_08251"/>
<evidence type="ECO:0000313" key="2">
    <source>
        <dbReference type="EMBL" id="AKV01588.1"/>
    </source>
</evidence>
<dbReference type="SUPFAM" id="SSF50998">
    <property type="entry name" value="Quinoprotein alcohol dehydrogenase-like"/>
    <property type="match status" value="1"/>
</dbReference>
<keyword evidence="3" id="KW-1185">Reference proteome</keyword>
<dbReference type="EMBL" id="CP012333">
    <property type="protein sequence ID" value="AKV01588.1"/>
    <property type="molecule type" value="Genomic_DNA"/>
</dbReference>
<gene>
    <name evidence="2" type="ORF">AKJ09_08251</name>
</gene>
<name>A0A0K1Q774_9BACT</name>
<dbReference type="Pfam" id="PF13360">
    <property type="entry name" value="PQQ_2"/>
    <property type="match status" value="1"/>
</dbReference>
<dbReference type="InterPro" id="IPR011047">
    <property type="entry name" value="Quinoprotein_ADH-like_sf"/>
</dbReference>
<dbReference type="InterPro" id="IPR015943">
    <property type="entry name" value="WD40/YVTN_repeat-like_dom_sf"/>
</dbReference>
<evidence type="ECO:0000259" key="1">
    <source>
        <dbReference type="Pfam" id="PF13360"/>
    </source>
</evidence>
<protein>
    <recommendedName>
        <fullName evidence="1">Pyrrolo-quinoline quinone repeat domain-containing protein</fullName>
    </recommendedName>
</protein>
<dbReference type="AlphaFoldDB" id="A0A0K1Q774"/>
<dbReference type="Gene3D" id="2.130.10.10">
    <property type="entry name" value="YVTN repeat-like/Quinoprotein amine dehydrogenase"/>
    <property type="match status" value="1"/>
</dbReference>
<reference evidence="2 3" key="1">
    <citation type="submission" date="2015-08" db="EMBL/GenBank/DDBJ databases">
        <authorList>
            <person name="Babu N.S."/>
            <person name="Beckwith C.J."/>
            <person name="Beseler K.G."/>
            <person name="Brison A."/>
            <person name="Carone J.V."/>
            <person name="Caskin T.P."/>
            <person name="Diamond M."/>
            <person name="Durham M.E."/>
            <person name="Foxe J.M."/>
            <person name="Go M."/>
            <person name="Henderson B.A."/>
            <person name="Jones I.B."/>
            <person name="McGettigan J.A."/>
            <person name="Micheletti S.J."/>
            <person name="Nasrallah M.E."/>
            <person name="Ortiz D."/>
            <person name="Piller C.R."/>
            <person name="Privatt S.R."/>
            <person name="Schneider S.L."/>
            <person name="Sharp S."/>
            <person name="Smith T.C."/>
            <person name="Stanton J.D."/>
            <person name="Ullery H.E."/>
            <person name="Wilson R.J."/>
            <person name="Serrano M.G."/>
            <person name="Buck G."/>
            <person name="Lee V."/>
            <person name="Wang Y."/>
            <person name="Carvalho R."/>
            <person name="Voegtly L."/>
            <person name="Shi R."/>
            <person name="Duckworth R."/>
            <person name="Johnson A."/>
            <person name="Loviza R."/>
            <person name="Walstead R."/>
            <person name="Shah Z."/>
            <person name="Kiflezghi M."/>
            <person name="Wade K."/>
            <person name="Ball S.L."/>
            <person name="Bradley K.W."/>
            <person name="Asai D.J."/>
            <person name="Bowman C.A."/>
            <person name="Russell D.A."/>
            <person name="Pope W.H."/>
            <person name="Jacobs-Sera D."/>
            <person name="Hendrix R.W."/>
            <person name="Hatfull G.F."/>
        </authorList>
    </citation>
    <scope>NUCLEOTIDE SEQUENCE [LARGE SCALE GENOMIC DNA]</scope>
    <source>
        <strain evidence="2 3">DSM 27648</strain>
    </source>
</reference>
<accession>A0A0K1Q774</accession>
<dbReference type="InterPro" id="IPR002372">
    <property type="entry name" value="PQQ_rpt_dom"/>
</dbReference>
<sequence length="88" mass="9158">MLVCLDYASGRLVWRQEVGVGLNVSFYTSSILVDSGQVLVSHGAALVAFSLETGAVLWKQPVEGAGEGPRTIGVTLALQGIAVQGDAR</sequence>
<evidence type="ECO:0000313" key="3">
    <source>
        <dbReference type="Proteomes" id="UP000064967"/>
    </source>
</evidence>